<dbReference type="InterPro" id="IPR023213">
    <property type="entry name" value="CAT-like_dom_sf"/>
</dbReference>
<dbReference type="EMBL" id="JAEACQ010000378">
    <property type="protein sequence ID" value="MBL7633257.1"/>
    <property type="molecule type" value="Genomic_DNA"/>
</dbReference>
<dbReference type="Gene3D" id="3.30.559.10">
    <property type="entry name" value="Chloramphenicol acetyltransferase-like domain"/>
    <property type="match status" value="1"/>
</dbReference>
<feature type="domain" description="2-oxoacid dehydrogenase acyltransferase catalytic" evidence="5">
    <location>
        <begin position="204"/>
        <end position="289"/>
    </location>
</feature>
<keyword evidence="2" id="KW-0808">Transferase</keyword>
<dbReference type="SUPFAM" id="SSF52777">
    <property type="entry name" value="CoA-dependent acyltransferases"/>
    <property type="match status" value="1"/>
</dbReference>
<dbReference type="AlphaFoldDB" id="A0A937UT66"/>
<comment type="caution">
    <text evidence="6">The sequence shown here is derived from an EMBL/GenBank/DDBJ whole genome shotgun (WGS) entry which is preliminary data.</text>
</comment>
<protein>
    <submittedName>
        <fullName evidence="6">2-oxo acid dehydrogenase subunit E2</fullName>
    </submittedName>
</protein>
<dbReference type="InterPro" id="IPR050743">
    <property type="entry name" value="2-oxoacid_DH_E2_comp"/>
</dbReference>
<dbReference type="PANTHER" id="PTHR43178:SF5">
    <property type="entry name" value="LIPOAMIDE ACYLTRANSFERASE COMPONENT OF BRANCHED-CHAIN ALPHA-KETO ACID DEHYDROGENASE COMPLEX, MITOCHONDRIAL"/>
    <property type="match status" value="1"/>
</dbReference>
<name>A0A937UT66_9ACTN</name>
<accession>A0A937UT66</accession>
<dbReference type="GO" id="GO:0031405">
    <property type="term" value="F:lipoic acid binding"/>
    <property type="evidence" value="ECO:0007669"/>
    <property type="project" value="TreeGrafter"/>
</dbReference>
<dbReference type="Proteomes" id="UP000604475">
    <property type="component" value="Unassembled WGS sequence"/>
</dbReference>
<feature type="region of interest" description="Disordered" evidence="4">
    <location>
        <begin position="291"/>
        <end position="348"/>
    </location>
</feature>
<feature type="compositionally biased region" description="Low complexity" evidence="4">
    <location>
        <begin position="297"/>
        <end position="338"/>
    </location>
</feature>
<dbReference type="Pfam" id="PF00198">
    <property type="entry name" value="2-oxoacid_dh"/>
    <property type="match status" value="1"/>
</dbReference>
<dbReference type="GO" id="GO:0016407">
    <property type="term" value="F:acetyltransferase activity"/>
    <property type="evidence" value="ECO:0007669"/>
    <property type="project" value="TreeGrafter"/>
</dbReference>
<evidence type="ECO:0000256" key="1">
    <source>
        <dbReference type="ARBA" id="ARBA00001938"/>
    </source>
</evidence>
<gene>
    <name evidence="6" type="ORF">I7412_40110</name>
</gene>
<feature type="compositionally biased region" description="Gly residues" evidence="4">
    <location>
        <begin position="27"/>
        <end position="38"/>
    </location>
</feature>
<dbReference type="PANTHER" id="PTHR43178">
    <property type="entry name" value="DIHYDROLIPOAMIDE ACETYLTRANSFERASE COMPONENT OF PYRUVATE DEHYDROGENASE COMPLEX"/>
    <property type="match status" value="1"/>
</dbReference>
<evidence type="ECO:0000259" key="5">
    <source>
        <dbReference type="Pfam" id="PF00198"/>
    </source>
</evidence>
<keyword evidence="7" id="KW-1185">Reference proteome</keyword>
<sequence>MSPRGRRPAGAANGDAASDGVTSDGVTSGGVTSGGVTSGGVDVRPVRRERRHTLYFLGDVRRFSPVHLDTEVDMSAVLRHRDEAARAGRRYSVVSYVLHAGGRTLAAHPEANAAIGGRLRPKVARFATVSGKLTLDRTLSGQRVVLAAVLQGLDRATLDEIQATVDHYRDGDPESMPEFAGTRALHRLPAPVARAAYRRVASPLARRAAVRGTFSVTSLGHRPVDGFHSVGGTTITLGVGQIAERPVVRASAVTTAPLLRLSLTFDHRVIDGAEAADVLADLRAALETFGAAEPDQPSTDPAATGSAATGSAATGSTPAGPAAAGSAGPAAASSPDGSLNGSLEGLPR</sequence>
<evidence type="ECO:0000313" key="6">
    <source>
        <dbReference type="EMBL" id="MBL7633257.1"/>
    </source>
</evidence>
<evidence type="ECO:0000313" key="7">
    <source>
        <dbReference type="Proteomes" id="UP000604475"/>
    </source>
</evidence>
<dbReference type="InterPro" id="IPR001078">
    <property type="entry name" value="2-oxoacid_DH_actylTfrase"/>
</dbReference>
<evidence type="ECO:0000256" key="4">
    <source>
        <dbReference type="SAM" id="MobiDB-lite"/>
    </source>
</evidence>
<reference evidence="6" key="1">
    <citation type="submission" date="2020-12" db="EMBL/GenBank/DDBJ databases">
        <title>Genomic characterization of non-nitrogen-fixing Frankia strains.</title>
        <authorList>
            <person name="Carlos-Shanley C."/>
            <person name="Guerra T."/>
            <person name="Hahn D."/>
        </authorList>
    </citation>
    <scope>NUCLEOTIDE SEQUENCE</scope>
    <source>
        <strain evidence="6">CN6</strain>
    </source>
</reference>
<organism evidence="6 7">
    <name type="scientific">Frankia nepalensis</name>
    <dbReference type="NCBI Taxonomy" id="1836974"/>
    <lineage>
        <taxon>Bacteria</taxon>
        <taxon>Bacillati</taxon>
        <taxon>Actinomycetota</taxon>
        <taxon>Actinomycetes</taxon>
        <taxon>Frankiales</taxon>
        <taxon>Frankiaceae</taxon>
        <taxon>Frankia</taxon>
    </lineage>
</organism>
<feature type="region of interest" description="Disordered" evidence="4">
    <location>
        <begin position="1"/>
        <end position="44"/>
    </location>
</feature>
<evidence type="ECO:0000256" key="3">
    <source>
        <dbReference type="ARBA" id="ARBA00023315"/>
    </source>
</evidence>
<keyword evidence="3" id="KW-0012">Acyltransferase</keyword>
<feature type="compositionally biased region" description="Low complexity" evidence="4">
    <location>
        <begin position="8"/>
        <end position="26"/>
    </location>
</feature>
<dbReference type="GO" id="GO:0005737">
    <property type="term" value="C:cytoplasm"/>
    <property type="evidence" value="ECO:0007669"/>
    <property type="project" value="TreeGrafter"/>
</dbReference>
<comment type="cofactor">
    <cofactor evidence="1">
        <name>(R)-lipoate</name>
        <dbReference type="ChEBI" id="CHEBI:83088"/>
    </cofactor>
</comment>
<evidence type="ECO:0000256" key="2">
    <source>
        <dbReference type="ARBA" id="ARBA00022679"/>
    </source>
</evidence>
<proteinExistence type="predicted"/>